<dbReference type="Proteomes" id="UP000828390">
    <property type="component" value="Unassembled WGS sequence"/>
</dbReference>
<keyword evidence="3" id="KW-1185">Reference proteome</keyword>
<feature type="signal peptide" evidence="1">
    <location>
        <begin position="1"/>
        <end position="18"/>
    </location>
</feature>
<protein>
    <submittedName>
        <fullName evidence="2">Uncharacterized protein</fullName>
    </submittedName>
</protein>
<comment type="caution">
    <text evidence="2">The sequence shown here is derived from an EMBL/GenBank/DDBJ whole genome shotgun (WGS) entry which is preliminary data.</text>
</comment>
<name>A0A9D4EQ83_DREPO</name>
<evidence type="ECO:0000313" key="3">
    <source>
        <dbReference type="Proteomes" id="UP000828390"/>
    </source>
</evidence>
<dbReference type="EMBL" id="JAIWYP010000008">
    <property type="protein sequence ID" value="KAH3782531.1"/>
    <property type="molecule type" value="Genomic_DNA"/>
</dbReference>
<dbReference type="OrthoDB" id="6116336at2759"/>
<evidence type="ECO:0000313" key="2">
    <source>
        <dbReference type="EMBL" id="KAH3782531.1"/>
    </source>
</evidence>
<dbReference type="AlphaFoldDB" id="A0A9D4EQ83"/>
<accession>A0A9D4EQ83</accession>
<reference evidence="2" key="2">
    <citation type="submission" date="2020-11" db="EMBL/GenBank/DDBJ databases">
        <authorList>
            <person name="McCartney M.A."/>
            <person name="Auch B."/>
            <person name="Kono T."/>
            <person name="Mallez S."/>
            <person name="Becker A."/>
            <person name="Gohl D.M."/>
            <person name="Silverstein K.A.T."/>
            <person name="Koren S."/>
            <person name="Bechman K.B."/>
            <person name="Herman A."/>
            <person name="Abrahante J.E."/>
            <person name="Garbe J."/>
        </authorList>
    </citation>
    <scope>NUCLEOTIDE SEQUENCE</scope>
    <source>
        <strain evidence="2">Duluth1</strain>
        <tissue evidence="2">Whole animal</tissue>
    </source>
</reference>
<evidence type="ECO:0000256" key="1">
    <source>
        <dbReference type="SAM" id="SignalP"/>
    </source>
</evidence>
<proteinExistence type="predicted"/>
<reference evidence="2" key="1">
    <citation type="journal article" date="2019" name="bioRxiv">
        <title>The Genome of the Zebra Mussel, Dreissena polymorpha: A Resource for Invasive Species Research.</title>
        <authorList>
            <person name="McCartney M.A."/>
            <person name="Auch B."/>
            <person name="Kono T."/>
            <person name="Mallez S."/>
            <person name="Zhang Y."/>
            <person name="Obille A."/>
            <person name="Becker A."/>
            <person name="Abrahante J.E."/>
            <person name="Garbe J."/>
            <person name="Badalamenti J.P."/>
            <person name="Herman A."/>
            <person name="Mangelson H."/>
            <person name="Liachko I."/>
            <person name="Sullivan S."/>
            <person name="Sone E.D."/>
            <person name="Koren S."/>
            <person name="Silverstein K.A.T."/>
            <person name="Beckman K.B."/>
            <person name="Gohl D.M."/>
        </authorList>
    </citation>
    <scope>NUCLEOTIDE SEQUENCE</scope>
    <source>
        <strain evidence="2">Duluth1</strain>
        <tissue evidence="2">Whole animal</tissue>
    </source>
</reference>
<keyword evidence="1" id="KW-0732">Signal</keyword>
<feature type="chain" id="PRO_5039633587" evidence="1">
    <location>
        <begin position="19"/>
        <end position="500"/>
    </location>
</feature>
<organism evidence="2 3">
    <name type="scientific">Dreissena polymorpha</name>
    <name type="common">Zebra mussel</name>
    <name type="synonym">Mytilus polymorpha</name>
    <dbReference type="NCBI Taxonomy" id="45954"/>
    <lineage>
        <taxon>Eukaryota</taxon>
        <taxon>Metazoa</taxon>
        <taxon>Spiralia</taxon>
        <taxon>Lophotrochozoa</taxon>
        <taxon>Mollusca</taxon>
        <taxon>Bivalvia</taxon>
        <taxon>Autobranchia</taxon>
        <taxon>Heteroconchia</taxon>
        <taxon>Euheterodonta</taxon>
        <taxon>Imparidentia</taxon>
        <taxon>Neoheterodontei</taxon>
        <taxon>Myida</taxon>
        <taxon>Dreissenoidea</taxon>
        <taxon>Dreissenidae</taxon>
        <taxon>Dreissena</taxon>
    </lineage>
</organism>
<sequence length="500" mass="56020">MNLVHGLVFLFNLVFVRALFIDGCPLWGCRPSGSFSFYLKVPHQNATVNWVSDLTLDPVPNALGCVADSVNIVCQSNGPFKEDTGFICLSVDNGTLQWRDKVLHFPTLPLLDNYGDVTGSDGRFLVHYDFDGKLYPKIKCYGLVPMFSMQLVGTMYLLLVGEQGGLVVRDTNAIPVAEIFLNDTIQNANGTFLPISQPVVNGQRFYLLTEFVPEDDSDSYAPSVLNLQRLFAIDINDRPADIMTIAWFFNFEMEDKHTTLSDKLIFQSRQMQNEKHDMKISRDGYSGFNRRARMNLITDSINSMQNVLWNNASGTIFVSLPPPYLSSRNDLRSFWIFEDKNDTVQLVSRSDNLYVTHMSTWEPDSDWIQYDARKTMTSYIWATTMDSMLIQINADGSLSKSIDLRNLLGDTTRVTTKIALTKDTDESSEVIVFGVMVGLQSYAVAIDASLGTVLWKLPVPNNMVLKGQVSGVSGAASRIRDQLILYAELPGKSAQIISIH</sequence>
<gene>
    <name evidence="2" type="ORF">DPMN_160448</name>
</gene>